<feature type="region of interest" description="Disordered" evidence="5">
    <location>
        <begin position="1117"/>
        <end position="1183"/>
    </location>
</feature>
<feature type="compositionally biased region" description="Low complexity" evidence="5">
    <location>
        <begin position="739"/>
        <end position="760"/>
    </location>
</feature>
<feature type="domain" description="ZZ-type" evidence="6">
    <location>
        <begin position="494"/>
        <end position="546"/>
    </location>
</feature>
<dbReference type="CDD" id="cd02340">
    <property type="entry name" value="ZZ_NBR1_like"/>
    <property type="match status" value="2"/>
</dbReference>
<feature type="region of interest" description="Disordered" evidence="5">
    <location>
        <begin position="614"/>
        <end position="771"/>
    </location>
</feature>
<dbReference type="EMBL" id="MU150229">
    <property type="protein sequence ID" value="KAF9469784.1"/>
    <property type="molecule type" value="Genomic_DNA"/>
</dbReference>
<dbReference type="PROSITE" id="PS01357">
    <property type="entry name" value="ZF_ZZ_1"/>
    <property type="match status" value="1"/>
</dbReference>
<evidence type="ECO:0000313" key="7">
    <source>
        <dbReference type="EMBL" id="KAF9469784.1"/>
    </source>
</evidence>
<feature type="region of interest" description="Disordered" evidence="5">
    <location>
        <begin position="361"/>
        <end position="394"/>
    </location>
</feature>
<feature type="compositionally biased region" description="Polar residues" evidence="5">
    <location>
        <begin position="646"/>
        <end position="656"/>
    </location>
</feature>
<dbReference type="InterPro" id="IPR000433">
    <property type="entry name" value="Znf_ZZ"/>
</dbReference>
<gene>
    <name evidence="7" type="ORF">BDZ94DRAFT_1286368</name>
</gene>
<feature type="domain" description="ZZ-type" evidence="6">
    <location>
        <begin position="407"/>
        <end position="461"/>
    </location>
</feature>
<dbReference type="GO" id="GO:0008270">
    <property type="term" value="F:zinc ion binding"/>
    <property type="evidence" value="ECO:0007669"/>
    <property type="project" value="UniProtKB-KW"/>
</dbReference>
<evidence type="ECO:0000256" key="2">
    <source>
        <dbReference type="ARBA" id="ARBA00022771"/>
    </source>
</evidence>
<dbReference type="InterPro" id="IPR032350">
    <property type="entry name" value="Nbr1_FW"/>
</dbReference>
<dbReference type="PANTHER" id="PTHR20930">
    <property type="entry name" value="OVARIAN CARCINOMA ANTIGEN CA125-RELATED"/>
    <property type="match status" value="1"/>
</dbReference>
<sequence>MFTVKATYRGEIRKITFNDLTFFPSFDQLHNQLYRVFPSSHNYFLSKLLFCPDASQTSRILIAREVHSADDYAKCLAPYLGRTWPNALLRVSIFDETPHKSPGAPLESPKNPYKSAWSIHGSASSTASLPLNAQASGQSYLHKPISLFHIPPPPIIFPAPPRAVTHAPMEVDSLSTSFQSQQTPQQAHTLPEPHLVVPNQVKCCSVAQGRSDIQVLLADFQRDLDVILTRTFGSSASKDIQMSIKFGSSSSGSRVSNDECSAQIRPPNCSSCSILLAGQWHTCQNCGDNVCGGCSYIISLPCSKSPVGHNLRFGTGHPTNSLSLLPSIWEAPRPPKWAFDSTPIQGLSSFSAHPTPIWSTSQPYNPSTMQAPTPPSVPFVPPSPFPEPTPPPPPPVMMPPPPPPIIHQGIICDMCNKTVEGVRHKCLDCPDYDLCTPCIMSGSAERHNPFHEFFDITDPGRVVVHTVFSGEGSTIEPNRPPTQRPVPTSADPCIHHATCDLCDSRIRGDRYKCAVCPDFDTCSSCFSITSDQHPGHSFVKLSNPDDYIRRDNSSLTQHFAACNVCNKPIFGVRYKCMHPQCPDFDLCEACEAHPIPVHPGNHPMLKVKSNETAIPTPGREASQERNENIRGRCRIPVYSPEPSRPCSISHSPSRSLCRSPGQEQNEREVSPVSSRRLCHSPNLSFEQGYMTNPSVYGTQRQSPLPTHTPPFPLFFGTAQSGLASPQTERDLSASPYLPPLNINSSLSRSRSCSISRSPSPRWRPAPPRSISPTRWSPTVDYSLYSRDPMRAAVPTSPPIMGNTNSTSSEWRPLFEYHSPSQKHQPPNGLNPAPSAFTFPTPPRIPTPVSTAVFRSPWVAARNLDHLVHEAPSFISQVEPRYEPVQAGTISDIPIVPSPLNNEALLIRPSLDELLNDGEIMSLTSNNRSLAALLSSYHSDPEPLSQSKAEDNIKDLVPFKESEHPKEDEAVEVQRGTLTADFISDVTVPDGQTFPPGAEFMKCWRMINDSKQDWPESTELVFVAGVPLAKENRPQNVPVGVVKGGAEVDLWTGELKAPDFPGRYVGYWRLRDDKGQLFGNSIWVDINVAEASNQASDESLTSSSIIIMPDVAGANSRAASVQASQGQPTMTSTTAGSHSPVLSSFSKPSTDADQSDDGMSDGSSVSLISMPSSEDLDDTVWEDSRSQVTVEQVSQAMEYVLLYDDNTSDED</sequence>
<evidence type="ECO:0000256" key="5">
    <source>
        <dbReference type="SAM" id="MobiDB-lite"/>
    </source>
</evidence>
<reference evidence="7" key="1">
    <citation type="submission" date="2020-11" db="EMBL/GenBank/DDBJ databases">
        <authorList>
            <consortium name="DOE Joint Genome Institute"/>
            <person name="Ahrendt S."/>
            <person name="Riley R."/>
            <person name="Andreopoulos W."/>
            <person name="Labutti K."/>
            <person name="Pangilinan J."/>
            <person name="Ruiz-Duenas F.J."/>
            <person name="Barrasa J.M."/>
            <person name="Sanchez-Garcia M."/>
            <person name="Camarero S."/>
            <person name="Miyauchi S."/>
            <person name="Serrano A."/>
            <person name="Linde D."/>
            <person name="Babiker R."/>
            <person name="Drula E."/>
            <person name="Ayuso-Fernandez I."/>
            <person name="Pacheco R."/>
            <person name="Padilla G."/>
            <person name="Ferreira P."/>
            <person name="Barriuso J."/>
            <person name="Kellner H."/>
            <person name="Castanera R."/>
            <person name="Alfaro M."/>
            <person name="Ramirez L."/>
            <person name="Pisabarro A.G."/>
            <person name="Kuo A."/>
            <person name="Tritt A."/>
            <person name="Lipzen A."/>
            <person name="He G."/>
            <person name="Yan M."/>
            <person name="Ng V."/>
            <person name="Cullen D."/>
            <person name="Martin F."/>
            <person name="Rosso M.-N."/>
            <person name="Henrissat B."/>
            <person name="Hibbett D."/>
            <person name="Martinez A.T."/>
            <person name="Grigoriev I.V."/>
        </authorList>
    </citation>
    <scope>NUCLEOTIDE SEQUENCE</scope>
    <source>
        <strain evidence="7">CBS 247.69</strain>
    </source>
</reference>
<feature type="compositionally biased region" description="Basic and acidic residues" evidence="5">
    <location>
        <begin position="621"/>
        <end position="630"/>
    </location>
</feature>
<protein>
    <recommendedName>
        <fullName evidence="6">ZZ-type domain-containing protein</fullName>
    </recommendedName>
</protein>
<dbReference type="InterPro" id="IPR013783">
    <property type="entry name" value="Ig-like_fold"/>
</dbReference>
<dbReference type="AlphaFoldDB" id="A0A9P5YJK7"/>
<dbReference type="CDD" id="cd02249">
    <property type="entry name" value="ZZ"/>
    <property type="match status" value="1"/>
</dbReference>
<organism evidence="7 8">
    <name type="scientific">Collybia nuda</name>
    <dbReference type="NCBI Taxonomy" id="64659"/>
    <lineage>
        <taxon>Eukaryota</taxon>
        <taxon>Fungi</taxon>
        <taxon>Dikarya</taxon>
        <taxon>Basidiomycota</taxon>
        <taxon>Agaricomycotina</taxon>
        <taxon>Agaricomycetes</taxon>
        <taxon>Agaricomycetidae</taxon>
        <taxon>Agaricales</taxon>
        <taxon>Tricholomatineae</taxon>
        <taxon>Clitocybaceae</taxon>
        <taxon>Collybia</taxon>
    </lineage>
</organism>
<dbReference type="PROSITE" id="PS50135">
    <property type="entry name" value="ZF_ZZ_2"/>
    <property type="match status" value="3"/>
</dbReference>
<feature type="compositionally biased region" description="Polar residues" evidence="5">
    <location>
        <begin position="717"/>
        <end position="726"/>
    </location>
</feature>
<dbReference type="PANTHER" id="PTHR20930:SF0">
    <property type="entry name" value="PROTEIN ILRUN"/>
    <property type="match status" value="1"/>
</dbReference>
<feature type="compositionally biased region" description="Polar residues" evidence="5">
    <location>
        <begin position="681"/>
        <end position="702"/>
    </location>
</feature>
<name>A0A9P5YJK7_9AGAR</name>
<evidence type="ECO:0000313" key="8">
    <source>
        <dbReference type="Proteomes" id="UP000807353"/>
    </source>
</evidence>
<dbReference type="SMART" id="SM00291">
    <property type="entry name" value="ZnF_ZZ"/>
    <property type="match status" value="3"/>
</dbReference>
<accession>A0A9P5YJK7</accession>
<proteinExistence type="predicted"/>
<dbReference type="Proteomes" id="UP000807353">
    <property type="component" value="Unassembled WGS sequence"/>
</dbReference>
<dbReference type="Gene3D" id="2.60.40.10">
    <property type="entry name" value="Immunoglobulins"/>
    <property type="match status" value="1"/>
</dbReference>
<dbReference type="Pfam" id="PF16158">
    <property type="entry name" value="N_BRCA1_IG"/>
    <property type="match status" value="1"/>
</dbReference>
<keyword evidence="8" id="KW-1185">Reference proteome</keyword>
<evidence type="ECO:0000259" key="6">
    <source>
        <dbReference type="PROSITE" id="PS50135"/>
    </source>
</evidence>
<feature type="domain" description="ZZ-type" evidence="6">
    <location>
        <begin position="557"/>
        <end position="612"/>
    </location>
</feature>
<dbReference type="Pfam" id="PF00569">
    <property type="entry name" value="ZZ"/>
    <property type="match status" value="3"/>
</dbReference>
<evidence type="ECO:0000256" key="4">
    <source>
        <dbReference type="PROSITE-ProRule" id="PRU00228"/>
    </source>
</evidence>
<dbReference type="OrthoDB" id="661148at2759"/>
<dbReference type="CDD" id="cd14947">
    <property type="entry name" value="NBR1_like"/>
    <property type="match status" value="1"/>
</dbReference>
<keyword evidence="1" id="KW-0479">Metal-binding</keyword>
<evidence type="ECO:0000256" key="3">
    <source>
        <dbReference type="ARBA" id="ARBA00022833"/>
    </source>
</evidence>
<feature type="compositionally biased region" description="Polar residues" evidence="5">
    <location>
        <begin position="1117"/>
        <end position="1148"/>
    </location>
</feature>
<evidence type="ECO:0000256" key="1">
    <source>
        <dbReference type="ARBA" id="ARBA00022723"/>
    </source>
</evidence>
<keyword evidence="3" id="KW-0862">Zinc</keyword>
<dbReference type="InterPro" id="IPR043145">
    <property type="entry name" value="Znf_ZZ_sf"/>
</dbReference>
<feature type="compositionally biased region" description="Pro residues" evidence="5">
    <location>
        <begin position="372"/>
        <end position="394"/>
    </location>
</feature>
<feature type="compositionally biased region" description="Polar residues" evidence="5">
    <location>
        <begin position="361"/>
        <end position="371"/>
    </location>
</feature>
<dbReference type="SUPFAM" id="SSF57850">
    <property type="entry name" value="RING/U-box"/>
    <property type="match status" value="3"/>
</dbReference>
<keyword evidence="2 4" id="KW-0863">Zinc-finger</keyword>
<dbReference type="Gene3D" id="3.30.60.90">
    <property type="match status" value="3"/>
</dbReference>
<comment type="caution">
    <text evidence="7">The sequence shown here is derived from an EMBL/GenBank/DDBJ whole genome shotgun (WGS) entry which is preliminary data.</text>
</comment>